<reference evidence="3 4" key="1">
    <citation type="submission" date="2016-10" db="EMBL/GenBank/DDBJ databases">
        <authorList>
            <person name="de Groot N.N."/>
        </authorList>
    </citation>
    <scope>NUCLEOTIDE SEQUENCE [LARGE SCALE GENOMIC DNA]</scope>
    <source>
        <strain evidence="3 4">HL3</strain>
    </source>
</reference>
<dbReference type="RefSeq" id="WP_093429122.1">
    <property type="nucleotide sequence ID" value="NZ_FOMJ01000011.1"/>
</dbReference>
<keyword evidence="2" id="KW-1133">Transmembrane helix</keyword>
<dbReference type="Proteomes" id="UP000198611">
    <property type="component" value="Unassembled WGS sequence"/>
</dbReference>
<sequence>MENPYLPFMSQDAITYVDAYRRAIDWTPEKIAQQMAWLGGRVNGEELQDSAVYAEYRGYEHALRWVSDREEPDFFVFLGSDNDYDEARRSAGDFGQQRIEELTEQLRTQREETNRLKREKQEADGGIARLKSEVAACKHQLSNCHGMQYILMAVAAAFFIISLVLAMLG</sequence>
<proteinExistence type="predicted"/>
<protein>
    <submittedName>
        <fullName evidence="3">Uncharacterized protein</fullName>
    </submittedName>
</protein>
<dbReference type="AlphaFoldDB" id="A0A1I1VYF2"/>
<name>A0A1I1VYF2_9GAMM</name>
<accession>A0A1I1VYF2</accession>
<keyword evidence="1" id="KW-0175">Coiled coil</keyword>
<evidence type="ECO:0000313" key="4">
    <source>
        <dbReference type="Proteomes" id="UP000198611"/>
    </source>
</evidence>
<dbReference type="OrthoDB" id="9947898at2"/>
<evidence type="ECO:0000256" key="1">
    <source>
        <dbReference type="SAM" id="Coils"/>
    </source>
</evidence>
<evidence type="ECO:0000313" key="3">
    <source>
        <dbReference type="EMBL" id="SFD87997.1"/>
    </source>
</evidence>
<feature type="transmembrane region" description="Helical" evidence="2">
    <location>
        <begin position="147"/>
        <end position="168"/>
    </location>
</feature>
<keyword evidence="4" id="KW-1185">Reference proteome</keyword>
<keyword evidence="2" id="KW-0812">Transmembrane</keyword>
<organism evidence="3 4">
    <name type="scientific">Thiohalospira halophila DSM 15071</name>
    <dbReference type="NCBI Taxonomy" id="1123397"/>
    <lineage>
        <taxon>Bacteria</taxon>
        <taxon>Pseudomonadati</taxon>
        <taxon>Pseudomonadota</taxon>
        <taxon>Gammaproteobacteria</taxon>
        <taxon>Thiohalospirales</taxon>
        <taxon>Thiohalospiraceae</taxon>
        <taxon>Thiohalospira</taxon>
    </lineage>
</organism>
<gene>
    <name evidence="3" type="ORF">SAMN05660831_02511</name>
</gene>
<dbReference type="EMBL" id="FOMJ01000011">
    <property type="protein sequence ID" value="SFD87997.1"/>
    <property type="molecule type" value="Genomic_DNA"/>
</dbReference>
<evidence type="ECO:0000256" key="2">
    <source>
        <dbReference type="SAM" id="Phobius"/>
    </source>
</evidence>
<dbReference type="STRING" id="1123397.SAMN05660831_02511"/>
<feature type="coiled-coil region" evidence="1">
    <location>
        <begin position="99"/>
        <end position="133"/>
    </location>
</feature>
<keyword evidence="2" id="KW-0472">Membrane</keyword>